<dbReference type="AlphaFoldDB" id="A0A0M4LUC7"/>
<proteinExistence type="predicted"/>
<sequence length="55" mass="6088">MFPKRLTYDVFVNETPKTLCSQGNIRGWISPGCRRARFRASRRTASASPGTGLTA</sequence>
<dbReference type="Proteomes" id="UP000067206">
    <property type="component" value="Chromosome"/>
</dbReference>
<reference evidence="1 2" key="1">
    <citation type="submission" date="2014-12" db="EMBL/GenBank/DDBJ databases">
        <title>Complete genome sequence of Bifidobacterium longum subsp. infantis BT1.</title>
        <authorList>
            <person name="Kim J.F."/>
            <person name="Kwak M.-J."/>
        </authorList>
    </citation>
    <scope>NUCLEOTIDE SEQUENCE [LARGE SCALE GENOMIC DNA]</scope>
    <source>
        <strain evidence="1 2">BT1</strain>
    </source>
</reference>
<dbReference type="PATRIC" id="fig|1682.24.peg.734"/>
<dbReference type="EMBL" id="CP010411">
    <property type="protein sequence ID" value="ALE08814.1"/>
    <property type="molecule type" value="Genomic_DNA"/>
</dbReference>
<accession>A0A0M4LUC7</accession>
<protein>
    <submittedName>
        <fullName evidence="1">Uncharacterized protein</fullName>
    </submittedName>
</protein>
<evidence type="ECO:0000313" key="1">
    <source>
        <dbReference type="EMBL" id="ALE08814.1"/>
    </source>
</evidence>
<evidence type="ECO:0000313" key="2">
    <source>
        <dbReference type="Proteomes" id="UP000067206"/>
    </source>
</evidence>
<name>A0A0M4LUC7_BIFLI</name>
<organism evidence="1 2">
    <name type="scientific">Bifidobacterium longum subsp. infantis</name>
    <dbReference type="NCBI Taxonomy" id="1682"/>
    <lineage>
        <taxon>Bacteria</taxon>
        <taxon>Bacillati</taxon>
        <taxon>Actinomycetota</taxon>
        <taxon>Actinomycetes</taxon>
        <taxon>Bifidobacteriales</taxon>
        <taxon>Bifidobacteriaceae</taxon>
        <taxon>Bifidobacterium</taxon>
    </lineage>
</organism>
<gene>
    <name evidence="1" type="ORF">RY67_760</name>
</gene>